<organism evidence="1 2">
    <name type="scientific">Streptomyces hazeniae</name>
    <dbReference type="NCBI Taxonomy" id="3075538"/>
    <lineage>
        <taxon>Bacteria</taxon>
        <taxon>Bacillati</taxon>
        <taxon>Actinomycetota</taxon>
        <taxon>Actinomycetes</taxon>
        <taxon>Kitasatosporales</taxon>
        <taxon>Streptomycetaceae</taxon>
        <taxon>Streptomyces</taxon>
    </lineage>
</organism>
<sequence length="128" mass="13393">MRASSSVAGAIRSPEEPCDLVTVPARQGMEAVDILRLREGVGQVLHDGPCDTLGFLVPPGTAAAWDLPGSACTQTFQAGPRPLAEPPVNGTGWLVPPEGAQLRTTEPARLRAALGEAARTIEAVDRCR</sequence>
<reference evidence="2" key="1">
    <citation type="submission" date="2023-07" db="EMBL/GenBank/DDBJ databases">
        <title>30 novel species of actinomycetes from the DSMZ collection.</title>
        <authorList>
            <person name="Nouioui I."/>
        </authorList>
    </citation>
    <scope>NUCLEOTIDE SEQUENCE [LARGE SCALE GENOMIC DNA]</scope>
    <source>
        <strain evidence="2">DSM 42041</strain>
    </source>
</reference>
<name>A0ABU2NLD7_9ACTN</name>
<protein>
    <submittedName>
        <fullName evidence="1">Uncharacterized protein</fullName>
    </submittedName>
</protein>
<dbReference type="EMBL" id="JAVREQ010000001">
    <property type="protein sequence ID" value="MDT0377786.1"/>
    <property type="molecule type" value="Genomic_DNA"/>
</dbReference>
<evidence type="ECO:0000313" key="1">
    <source>
        <dbReference type="EMBL" id="MDT0377786.1"/>
    </source>
</evidence>
<keyword evidence="2" id="KW-1185">Reference proteome</keyword>
<gene>
    <name evidence="1" type="ORF">RM572_03225</name>
</gene>
<proteinExistence type="predicted"/>
<dbReference type="Proteomes" id="UP001183414">
    <property type="component" value="Unassembled WGS sequence"/>
</dbReference>
<evidence type="ECO:0000313" key="2">
    <source>
        <dbReference type="Proteomes" id="UP001183414"/>
    </source>
</evidence>
<comment type="caution">
    <text evidence="1">The sequence shown here is derived from an EMBL/GenBank/DDBJ whole genome shotgun (WGS) entry which is preliminary data.</text>
</comment>
<accession>A0ABU2NLD7</accession>